<keyword evidence="1" id="KW-0472">Membrane</keyword>
<dbReference type="EMBL" id="SGXC01000002">
    <property type="protein sequence ID" value="RZS81432.1"/>
    <property type="molecule type" value="Genomic_DNA"/>
</dbReference>
<gene>
    <name evidence="2" type="ORF">EV675_4055</name>
</gene>
<feature type="transmembrane region" description="Helical" evidence="1">
    <location>
        <begin position="21"/>
        <end position="38"/>
    </location>
</feature>
<keyword evidence="1" id="KW-1133">Transmembrane helix</keyword>
<protein>
    <submittedName>
        <fullName evidence="2">Uncharacterized protein</fullName>
    </submittedName>
</protein>
<dbReference type="Proteomes" id="UP000292445">
    <property type="component" value="Unassembled WGS sequence"/>
</dbReference>
<sequence length="193" mass="21223">MNARDPAVARDAAECRWRRRSLWLLVILVPLAMAVVMHDSARTWWSGRARIAREVPAGGQADLGGASWRLRALRMAPLPAGKRIPENAMGVVAEFAVQVRDADVRKNWAGCEIALEDGQGRRWMPTRVLPLPRSEARECVLAAGSGPKAGDTVRIRHAFLVPRDAAAALRATVALGPQRPRYLRFAQPPTLVQ</sequence>
<evidence type="ECO:0000256" key="1">
    <source>
        <dbReference type="SAM" id="Phobius"/>
    </source>
</evidence>
<keyword evidence="3" id="KW-1185">Reference proteome</keyword>
<evidence type="ECO:0000313" key="3">
    <source>
        <dbReference type="Proteomes" id="UP000292445"/>
    </source>
</evidence>
<organism evidence="2 3">
    <name type="scientific">Pigmentiphaga kullae</name>
    <dbReference type="NCBI Taxonomy" id="151784"/>
    <lineage>
        <taxon>Bacteria</taxon>
        <taxon>Pseudomonadati</taxon>
        <taxon>Pseudomonadota</taxon>
        <taxon>Betaproteobacteria</taxon>
        <taxon>Burkholderiales</taxon>
        <taxon>Alcaligenaceae</taxon>
        <taxon>Pigmentiphaga</taxon>
    </lineage>
</organism>
<dbReference type="OrthoDB" id="8641985at2"/>
<accession>A0A4Q7NE93</accession>
<reference evidence="2 3" key="1">
    <citation type="submission" date="2019-02" db="EMBL/GenBank/DDBJ databases">
        <title>Genomic Encyclopedia of Type Strains, Phase IV (KMG-IV): sequencing the most valuable type-strain genomes for metagenomic binning, comparative biology and taxonomic classification.</title>
        <authorList>
            <person name="Goeker M."/>
        </authorList>
    </citation>
    <scope>NUCLEOTIDE SEQUENCE [LARGE SCALE GENOMIC DNA]</scope>
    <source>
        <strain evidence="2 3">K24</strain>
    </source>
</reference>
<comment type="caution">
    <text evidence="2">The sequence shown here is derived from an EMBL/GenBank/DDBJ whole genome shotgun (WGS) entry which is preliminary data.</text>
</comment>
<proteinExistence type="predicted"/>
<dbReference type="AlphaFoldDB" id="A0A4Q7NE93"/>
<keyword evidence="1" id="KW-0812">Transmembrane</keyword>
<dbReference type="RefSeq" id="WP_130359227.1">
    <property type="nucleotide sequence ID" value="NZ_SGXC01000002.1"/>
</dbReference>
<evidence type="ECO:0000313" key="2">
    <source>
        <dbReference type="EMBL" id="RZS81432.1"/>
    </source>
</evidence>
<name>A0A4Q7NE93_9BURK</name>